<organism evidence="1 2">
    <name type="scientific">Chryseobacterium kwangjuense</name>
    <dbReference type="NCBI Taxonomy" id="267125"/>
    <lineage>
        <taxon>Bacteria</taxon>
        <taxon>Pseudomonadati</taxon>
        <taxon>Bacteroidota</taxon>
        <taxon>Flavobacteriia</taxon>
        <taxon>Flavobacteriales</taxon>
        <taxon>Weeksellaceae</taxon>
        <taxon>Chryseobacterium group</taxon>
        <taxon>Chryseobacterium</taxon>
    </lineage>
</organism>
<dbReference type="Proteomes" id="UP001634154">
    <property type="component" value="Unassembled WGS sequence"/>
</dbReference>
<protein>
    <submittedName>
        <fullName evidence="1">Uncharacterized protein</fullName>
    </submittedName>
</protein>
<evidence type="ECO:0000313" key="2">
    <source>
        <dbReference type="Proteomes" id="UP001634154"/>
    </source>
</evidence>
<accession>A0ABW9K497</accession>
<reference evidence="1 2" key="1">
    <citation type="submission" date="2024-12" db="EMBL/GenBank/DDBJ databases">
        <title>Draft genome sequence of Chryseobacterium kwangjuense AG447.</title>
        <authorList>
            <person name="Cheptsov V.S."/>
            <person name="Belov A."/>
            <person name="Zavarzina A.G."/>
        </authorList>
    </citation>
    <scope>NUCLEOTIDE SEQUENCE [LARGE SCALE GENOMIC DNA]</scope>
    <source>
        <strain evidence="1 2">AG447</strain>
    </source>
</reference>
<proteinExistence type="predicted"/>
<name>A0ABW9K497_9FLAO</name>
<dbReference type="EMBL" id="JBJXVJ010000002">
    <property type="protein sequence ID" value="MFN1217517.1"/>
    <property type="molecule type" value="Genomic_DNA"/>
</dbReference>
<gene>
    <name evidence="1" type="ORF">ACKW6Q_11165</name>
</gene>
<sequence>MLKSQEASWKNFHLGGTNNGGTTGNIVCREETKRCSQEQMIKNPNCCVCVESFD</sequence>
<dbReference type="RefSeq" id="WP_409356732.1">
    <property type="nucleotide sequence ID" value="NZ_JBJXVJ010000002.1"/>
</dbReference>
<keyword evidence="2" id="KW-1185">Reference proteome</keyword>
<comment type="caution">
    <text evidence="1">The sequence shown here is derived from an EMBL/GenBank/DDBJ whole genome shotgun (WGS) entry which is preliminary data.</text>
</comment>
<evidence type="ECO:0000313" key="1">
    <source>
        <dbReference type="EMBL" id="MFN1217517.1"/>
    </source>
</evidence>